<dbReference type="Gene3D" id="3.30.1360.20">
    <property type="entry name" value="Transcriptional coactivator/pterin dehydratase"/>
    <property type="match status" value="1"/>
</dbReference>
<name>A0AA40K9J0_9PEZI</name>
<dbReference type="Pfam" id="PF01329">
    <property type="entry name" value="Pterin_4a"/>
    <property type="match status" value="1"/>
</dbReference>
<organism evidence="7 8">
    <name type="scientific">Schizothecium vesticola</name>
    <dbReference type="NCBI Taxonomy" id="314040"/>
    <lineage>
        <taxon>Eukaryota</taxon>
        <taxon>Fungi</taxon>
        <taxon>Dikarya</taxon>
        <taxon>Ascomycota</taxon>
        <taxon>Pezizomycotina</taxon>
        <taxon>Sordariomycetes</taxon>
        <taxon>Sordariomycetidae</taxon>
        <taxon>Sordariales</taxon>
        <taxon>Schizotheciaceae</taxon>
        <taxon>Schizothecium</taxon>
    </lineage>
</organism>
<comment type="similarity">
    <text evidence="2">Belongs to the pterin-4-alpha-carbinolamine dehydratase family.</text>
</comment>
<dbReference type="SUPFAM" id="SSF55248">
    <property type="entry name" value="PCD-like"/>
    <property type="match status" value="1"/>
</dbReference>
<keyword evidence="4" id="KW-0456">Lyase</keyword>
<dbReference type="InterPro" id="IPR036428">
    <property type="entry name" value="PCD_sf"/>
</dbReference>
<protein>
    <recommendedName>
        <fullName evidence="3">4a-hydroxytetrahydrobiopterin dehydratase</fullName>
        <ecNumber evidence="3">4.2.1.96</ecNumber>
    </recommendedName>
    <alternativeName>
        <fullName evidence="5">4-alpha-hydroxy-tetrahydropterin dehydratase</fullName>
    </alternativeName>
</protein>
<comment type="catalytic activity">
    <reaction evidence="1">
        <text>(4aS,6R)-4a-hydroxy-L-erythro-5,6,7,8-tetrahydrobiopterin = (6R)-L-erythro-6,7-dihydrobiopterin + H2O</text>
        <dbReference type="Rhea" id="RHEA:11920"/>
        <dbReference type="ChEBI" id="CHEBI:15377"/>
        <dbReference type="ChEBI" id="CHEBI:15642"/>
        <dbReference type="ChEBI" id="CHEBI:43120"/>
        <dbReference type="EC" id="4.2.1.96"/>
    </reaction>
</comment>
<dbReference type="GO" id="GO:0008124">
    <property type="term" value="F:4-alpha-hydroxytetrahydrobiopterin dehydratase activity"/>
    <property type="evidence" value="ECO:0007669"/>
    <property type="project" value="UniProtKB-EC"/>
</dbReference>
<gene>
    <name evidence="7" type="ORF">B0T18DRAFT_318533</name>
</gene>
<dbReference type="GO" id="GO:0006729">
    <property type="term" value="P:tetrahydrobiopterin biosynthetic process"/>
    <property type="evidence" value="ECO:0007669"/>
    <property type="project" value="InterPro"/>
</dbReference>
<evidence type="ECO:0000313" key="8">
    <source>
        <dbReference type="Proteomes" id="UP001172155"/>
    </source>
</evidence>
<evidence type="ECO:0000256" key="1">
    <source>
        <dbReference type="ARBA" id="ARBA00001554"/>
    </source>
</evidence>
<evidence type="ECO:0000256" key="2">
    <source>
        <dbReference type="ARBA" id="ARBA00006472"/>
    </source>
</evidence>
<reference evidence="7" key="1">
    <citation type="submission" date="2023-06" db="EMBL/GenBank/DDBJ databases">
        <title>Genome-scale phylogeny and comparative genomics of the fungal order Sordariales.</title>
        <authorList>
            <consortium name="Lawrence Berkeley National Laboratory"/>
            <person name="Hensen N."/>
            <person name="Bonometti L."/>
            <person name="Westerberg I."/>
            <person name="Brannstrom I.O."/>
            <person name="Guillou S."/>
            <person name="Cros-Aarteil S."/>
            <person name="Calhoun S."/>
            <person name="Haridas S."/>
            <person name="Kuo A."/>
            <person name="Mondo S."/>
            <person name="Pangilinan J."/>
            <person name="Riley R."/>
            <person name="LaButti K."/>
            <person name="Andreopoulos B."/>
            <person name="Lipzen A."/>
            <person name="Chen C."/>
            <person name="Yanf M."/>
            <person name="Daum C."/>
            <person name="Ng V."/>
            <person name="Clum A."/>
            <person name="Steindorff A."/>
            <person name="Ohm R."/>
            <person name="Martin F."/>
            <person name="Silar P."/>
            <person name="Natvig D."/>
            <person name="Lalanne C."/>
            <person name="Gautier V."/>
            <person name="Ament-velasquez S.L."/>
            <person name="Kruys A."/>
            <person name="Hutchinson M.I."/>
            <person name="Powell A.J."/>
            <person name="Barry K."/>
            <person name="Miller A.N."/>
            <person name="Grigoriev I.V."/>
            <person name="Debuchy R."/>
            <person name="Gladieux P."/>
            <person name="Thoren M.H."/>
            <person name="Johannesson H."/>
        </authorList>
    </citation>
    <scope>NUCLEOTIDE SEQUENCE</scope>
    <source>
        <strain evidence="7">SMH3187-1</strain>
    </source>
</reference>
<evidence type="ECO:0000313" key="7">
    <source>
        <dbReference type="EMBL" id="KAK0751094.1"/>
    </source>
</evidence>
<dbReference type="InterPro" id="IPR001533">
    <property type="entry name" value="Pterin_deHydtase"/>
</dbReference>
<evidence type="ECO:0000256" key="6">
    <source>
        <dbReference type="SAM" id="MobiDB-lite"/>
    </source>
</evidence>
<dbReference type="EC" id="4.2.1.96" evidence="3"/>
<keyword evidence="8" id="KW-1185">Reference proteome</keyword>
<evidence type="ECO:0000256" key="5">
    <source>
        <dbReference type="ARBA" id="ARBA00030497"/>
    </source>
</evidence>
<evidence type="ECO:0000256" key="3">
    <source>
        <dbReference type="ARBA" id="ARBA00013252"/>
    </source>
</evidence>
<dbReference type="AlphaFoldDB" id="A0AA40K9J0"/>
<feature type="compositionally biased region" description="Low complexity" evidence="6">
    <location>
        <begin position="1"/>
        <end position="11"/>
    </location>
</feature>
<evidence type="ECO:0000256" key="4">
    <source>
        <dbReference type="ARBA" id="ARBA00023239"/>
    </source>
</evidence>
<dbReference type="Proteomes" id="UP001172155">
    <property type="component" value="Unassembled WGS sequence"/>
</dbReference>
<proteinExistence type="inferred from homology"/>
<dbReference type="CDD" id="cd00488">
    <property type="entry name" value="PCD_DCoH"/>
    <property type="match status" value="1"/>
</dbReference>
<dbReference type="PANTHER" id="PTHR12599:SF0">
    <property type="entry name" value="PTERIN-4-ALPHA-CARBINOLAMINE DEHYDRATASE"/>
    <property type="match status" value="1"/>
</dbReference>
<dbReference type="EMBL" id="JAUKUD010000002">
    <property type="protein sequence ID" value="KAK0751094.1"/>
    <property type="molecule type" value="Genomic_DNA"/>
</dbReference>
<feature type="region of interest" description="Disordered" evidence="6">
    <location>
        <begin position="1"/>
        <end position="23"/>
    </location>
</feature>
<dbReference type="PANTHER" id="PTHR12599">
    <property type="entry name" value="PTERIN-4-ALPHA-CARBINOLAMINE DEHYDRATASE"/>
    <property type="match status" value="1"/>
</dbReference>
<sequence length="159" mass="17206">MSSSPPKQQQPTPRFSHGSDAASSEKALSVLLVSSDGRGGGGRWTLTADGEGVERTFRFKTFAKTWDFMTAVSLQCKLKNHHPEWSNVFNTTFIRWTTHNPKGLSSKDLDLAATCDALARDFGEVVEESTKDQDADADASCRLSSLADKAVTGSGDCCK</sequence>
<comment type="caution">
    <text evidence="7">The sequence shown here is derived from an EMBL/GenBank/DDBJ whole genome shotgun (WGS) entry which is preliminary data.</text>
</comment>
<accession>A0AA40K9J0</accession>